<keyword evidence="2" id="KW-1185">Reference proteome</keyword>
<accession>A0A9X9T8V6</accession>
<gene>
    <name evidence="1" type="ORF">OU421_04045</name>
</gene>
<sequence>MIKTDSLPLATLKERLHELALFLQKFEDAGFTFGEWAESK</sequence>
<evidence type="ECO:0000313" key="2">
    <source>
        <dbReference type="Proteomes" id="UP001163096"/>
    </source>
</evidence>
<evidence type="ECO:0000313" key="1">
    <source>
        <dbReference type="EMBL" id="WAI02050.1"/>
    </source>
</evidence>
<proteinExistence type="predicted"/>
<dbReference type="RefSeq" id="WP_268187328.1">
    <property type="nucleotide sequence ID" value="NZ_CP113361.1"/>
</dbReference>
<dbReference type="KEGG" id="mou:OU421_04045"/>
<dbReference type="EMBL" id="CP113361">
    <property type="protein sequence ID" value="WAI02050.1"/>
    <property type="molecule type" value="Genomic_DNA"/>
</dbReference>
<organism evidence="1 2">
    <name type="scientific">Methanogenium organophilum</name>
    <dbReference type="NCBI Taxonomy" id="2199"/>
    <lineage>
        <taxon>Archaea</taxon>
        <taxon>Methanobacteriati</taxon>
        <taxon>Methanobacteriota</taxon>
        <taxon>Stenosarchaea group</taxon>
        <taxon>Methanomicrobia</taxon>
        <taxon>Methanomicrobiales</taxon>
        <taxon>Methanomicrobiaceae</taxon>
        <taxon>Methanogenium</taxon>
    </lineage>
</organism>
<protein>
    <submittedName>
        <fullName evidence="1">Uncharacterized protein</fullName>
    </submittedName>
</protein>
<name>A0A9X9T8V6_METOG</name>
<dbReference type="Proteomes" id="UP001163096">
    <property type="component" value="Chromosome"/>
</dbReference>
<dbReference type="AlphaFoldDB" id="A0A9X9T8V6"/>
<dbReference type="GeneID" id="76834245"/>
<reference evidence="1" key="1">
    <citation type="submission" date="2022-11" db="EMBL/GenBank/DDBJ databases">
        <title>Complete genome sequence of Methanogenium organophilum DSM 3596.</title>
        <authorList>
            <person name="Chen S.-C."/>
            <person name="Lai S.-J."/>
            <person name="You Y.-T."/>
        </authorList>
    </citation>
    <scope>NUCLEOTIDE SEQUENCE</scope>
    <source>
        <strain evidence="1">DSM 3596</strain>
    </source>
</reference>